<evidence type="ECO:0000259" key="7">
    <source>
        <dbReference type="PROSITE" id="PS50048"/>
    </source>
</evidence>
<keyword evidence="4" id="KW-0804">Transcription</keyword>
<evidence type="ECO:0000256" key="6">
    <source>
        <dbReference type="SAM" id="MobiDB-lite"/>
    </source>
</evidence>
<feature type="compositionally biased region" description="Basic and acidic residues" evidence="6">
    <location>
        <begin position="57"/>
        <end position="69"/>
    </location>
</feature>
<evidence type="ECO:0000313" key="8">
    <source>
        <dbReference type="EMBL" id="KAF4242780.1"/>
    </source>
</evidence>
<name>A0A8H4HG48_9EURO</name>
<dbReference type="CDD" id="cd00067">
    <property type="entry name" value="GAL4"/>
    <property type="match status" value="1"/>
</dbReference>
<keyword evidence="2" id="KW-0805">Transcription regulation</keyword>
<dbReference type="PANTHER" id="PTHR31069">
    <property type="entry name" value="OLEATE-ACTIVATED TRANSCRIPTION FACTOR 1-RELATED"/>
    <property type="match status" value="1"/>
</dbReference>
<dbReference type="EMBL" id="JAAAPX010000015">
    <property type="protein sequence ID" value="KAF4242780.1"/>
    <property type="molecule type" value="Genomic_DNA"/>
</dbReference>
<feature type="compositionally biased region" description="Low complexity" evidence="6">
    <location>
        <begin position="188"/>
        <end position="203"/>
    </location>
</feature>
<evidence type="ECO:0000256" key="5">
    <source>
        <dbReference type="ARBA" id="ARBA00023242"/>
    </source>
</evidence>
<evidence type="ECO:0000256" key="4">
    <source>
        <dbReference type="ARBA" id="ARBA00023163"/>
    </source>
</evidence>
<keyword evidence="1" id="KW-0479">Metal-binding</keyword>
<protein>
    <recommendedName>
        <fullName evidence="7">Zn(2)-C6 fungal-type domain-containing protein</fullName>
    </recommendedName>
</protein>
<feature type="compositionally biased region" description="Polar residues" evidence="6">
    <location>
        <begin position="75"/>
        <end position="84"/>
    </location>
</feature>
<dbReference type="Proteomes" id="UP000653565">
    <property type="component" value="Unassembled WGS sequence"/>
</dbReference>
<feature type="domain" description="Zn(2)-C6 fungal-type" evidence="7">
    <location>
        <begin position="19"/>
        <end position="49"/>
    </location>
</feature>
<proteinExistence type="predicted"/>
<dbReference type="SMART" id="SM00066">
    <property type="entry name" value="GAL4"/>
    <property type="match status" value="1"/>
</dbReference>
<dbReference type="GO" id="GO:0000981">
    <property type="term" value="F:DNA-binding transcription factor activity, RNA polymerase II-specific"/>
    <property type="evidence" value="ECO:0007669"/>
    <property type="project" value="InterPro"/>
</dbReference>
<dbReference type="PANTHER" id="PTHR31069:SF31">
    <property type="entry name" value="MONODICTYPHENONE CLUSTER TRANSCRIPTION FACTOR-RELATED"/>
    <property type="match status" value="1"/>
</dbReference>
<keyword evidence="5" id="KW-0539">Nucleus</keyword>
<dbReference type="InterPro" id="IPR036864">
    <property type="entry name" value="Zn2-C6_fun-type_DNA-bd_sf"/>
</dbReference>
<dbReference type="PROSITE" id="PS50048">
    <property type="entry name" value="ZN2_CY6_FUNGAL_2"/>
    <property type="match status" value="1"/>
</dbReference>
<dbReference type="GO" id="GO:0045122">
    <property type="term" value="P:aflatoxin biosynthetic process"/>
    <property type="evidence" value="ECO:0007669"/>
    <property type="project" value="InterPro"/>
</dbReference>
<dbReference type="InterPro" id="IPR050675">
    <property type="entry name" value="OAF3"/>
</dbReference>
<dbReference type="GO" id="GO:0005634">
    <property type="term" value="C:nucleus"/>
    <property type="evidence" value="ECO:0007669"/>
    <property type="project" value="InterPro"/>
</dbReference>
<keyword evidence="3" id="KW-0238">DNA-binding</keyword>
<evidence type="ECO:0000256" key="1">
    <source>
        <dbReference type="ARBA" id="ARBA00022723"/>
    </source>
</evidence>
<dbReference type="PRINTS" id="PR00755">
    <property type="entry name" value="AFLATOXINBRP"/>
</dbReference>
<dbReference type="InterPro" id="IPR001138">
    <property type="entry name" value="Zn2Cys6_DnaBD"/>
</dbReference>
<dbReference type="AlphaFoldDB" id="A0A8H4HG48"/>
<feature type="region of interest" description="Disordered" evidence="6">
    <location>
        <begin position="188"/>
        <end position="215"/>
    </location>
</feature>
<accession>A0A8H4HG48</accession>
<dbReference type="OrthoDB" id="2943660at2759"/>
<gene>
    <name evidence="8" type="ORF">CNMCM6805_002404</name>
</gene>
<evidence type="ECO:0000256" key="3">
    <source>
        <dbReference type="ARBA" id="ARBA00023125"/>
    </source>
</evidence>
<dbReference type="Pfam" id="PF08493">
    <property type="entry name" value="AflR"/>
    <property type="match status" value="1"/>
</dbReference>
<feature type="region of interest" description="Disordered" evidence="6">
    <location>
        <begin position="54"/>
        <end position="84"/>
    </location>
</feature>
<keyword evidence="9" id="KW-1185">Reference proteome</keyword>
<comment type="caution">
    <text evidence="8">The sequence shown here is derived from an EMBL/GenBank/DDBJ whole genome shotgun (WGS) entry which is preliminary data.</text>
</comment>
<reference evidence="8" key="2">
    <citation type="submission" date="2020-04" db="EMBL/GenBank/DDBJ databases">
        <authorList>
            <person name="Santos R.A.C."/>
            <person name="Steenwyk J.L."/>
            <person name="Rivero-Menendez O."/>
            <person name="Mead M.E."/>
            <person name="Silva L.P."/>
            <person name="Bastos R.W."/>
            <person name="Alastruey-Izquierdo A."/>
            <person name="Goldman G.H."/>
            <person name="Rokas A."/>
        </authorList>
    </citation>
    <scope>NUCLEOTIDE SEQUENCE</scope>
    <source>
        <strain evidence="8">CNM-CM6805</strain>
    </source>
</reference>
<evidence type="ECO:0000313" key="9">
    <source>
        <dbReference type="Proteomes" id="UP000653565"/>
    </source>
</evidence>
<evidence type="ECO:0000256" key="2">
    <source>
        <dbReference type="ARBA" id="ARBA00023015"/>
    </source>
</evidence>
<dbReference type="GO" id="GO:0003677">
    <property type="term" value="F:DNA binding"/>
    <property type="evidence" value="ECO:0007669"/>
    <property type="project" value="UniProtKB-KW"/>
</dbReference>
<dbReference type="Gene3D" id="4.10.240.10">
    <property type="entry name" value="Zn(2)-C6 fungal-type DNA-binding domain"/>
    <property type="match status" value="1"/>
</dbReference>
<sequence>MRSPASSRRASALHKLCDSCHACGLSKVRCSKEKPTCSRCRRRGTACEYVVTKRPGRKPDSRSGGEPKPAHLTHTLPSPESSTEIYHGNFPDPDTFDPLFALPEPFDSTPELHSGPLSTVDSSLSSALTTWCPDFDDFFSFPVSTEDPFSGDCGAVYDGASKHPPNLCRRSESSPTVPDDTIYLFGKPVDPSPSDQSVPPTTTIAGRASPTSGKESQADFRRLSCRCLLRALDLLKQFEVIRREADIESSLPSIDAVVEGNKQTTDAITGILQCPCSQKDGYLLVLLALIVCKILDRYAAAAIPGKEQNRDPSRRLDESPVAGQRVLGELHCIQRVMNQLGPRLKTYGAQGASLGHMFHGTDAPLSVGVGDQLEPELHKRLSKLSSEIISHLREAQ</sequence>
<organism evidence="8 9">
    <name type="scientific">Aspergillus fumigatiaffinis</name>
    <dbReference type="NCBI Taxonomy" id="340414"/>
    <lineage>
        <taxon>Eukaryota</taxon>
        <taxon>Fungi</taxon>
        <taxon>Dikarya</taxon>
        <taxon>Ascomycota</taxon>
        <taxon>Pezizomycotina</taxon>
        <taxon>Eurotiomycetes</taxon>
        <taxon>Eurotiomycetidae</taxon>
        <taxon>Eurotiales</taxon>
        <taxon>Aspergillaceae</taxon>
        <taxon>Aspergillus</taxon>
        <taxon>Aspergillus subgen. Fumigati</taxon>
    </lineage>
</organism>
<dbReference type="InterPro" id="IPR013700">
    <property type="entry name" value="AflR"/>
</dbReference>
<dbReference type="GO" id="GO:0008270">
    <property type="term" value="F:zinc ion binding"/>
    <property type="evidence" value="ECO:0007669"/>
    <property type="project" value="InterPro"/>
</dbReference>
<reference evidence="8" key="1">
    <citation type="journal article" date="2020" name="bioRxiv">
        <title>Genomic and phenotypic heterogeneity of clinical isolates of the human pathogens Aspergillus fumigatus, Aspergillus lentulus and Aspergillus fumigatiaffinis.</title>
        <authorList>
            <person name="dos Santos R.A.C."/>
            <person name="Steenwyk J.L."/>
            <person name="Rivero-Menendez O."/>
            <person name="Mead M.E."/>
            <person name="Silva L.P."/>
            <person name="Bastos R.W."/>
            <person name="Alastruey-Izquierdo A."/>
            <person name="Goldman G.H."/>
            <person name="Rokas A."/>
        </authorList>
    </citation>
    <scope>NUCLEOTIDE SEQUENCE</scope>
    <source>
        <strain evidence="8">CNM-CM6805</strain>
    </source>
</reference>
<dbReference type="SUPFAM" id="SSF57701">
    <property type="entry name" value="Zn2/Cys6 DNA-binding domain"/>
    <property type="match status" value="1"/>
</dbReference>
<dbReference type="Pfam" id="PF00172">
    <property type="entry name" value="Zn_clus"/>
    <property type="match status" value="1"/>
</dbReference>